<name>A0ABQ8XUC3_9EUKA</name>
<evidence type="ECO:0000256" key="1">
    <source>
        <dbReference type="SAM" id="MobiDB-lite"/>
    </source>
</evidence>
<feature type="compositionally biased region" description="Basic residues" evidence="1">
    <location>
        <begin position="1"/>
        <end position="13"/>
    </location>
</feature>
<evidence type="ECO:0000313" key="3">
    <source>
        <dbReference type="Proteomes" id="UP001150062"/>
    </source>
</evidence>
<feature type="region of interest" description="Disordered" evidence="1">
    <location>
        <begin position="1"/>
        <end position="26"/>
    </location>
</feature>
<proteinExistence type="predicted"/>
<evidence type="ECO:0000313" key="2">
    <source>
        <dbReference type="EMBL" id="KAJ6235669.1"/>
    </source>
</evidence>
<organism evidence="2 3">
    <name type="scientific">Anaeramoeba flamelloides</name>
    <dbReference type="NCBI Taxonomy" id="1746091"/>
    <lineage>
        <taxon>Eukaryota</taxon>
        <taxon>Metamonada</taxon>
        <taxon>Anaeramoebidae</taxon>
        <taxon>Anaeramoeba</taxon>
    </lineage>
</organism>
<reference evidence="2" key="1">
    <citation type="submission" date="2022-08" db="EMBL/GenBank/DDBJ databases">
        <title>Novel sulfate-reducing endosymbionts in the free-living metamonad Anaeramoeba.</title>
        <authorList>
            <person name="Jerlstrom-Hultqvist J."/>
            <person name="Cepicka I."/>
            <person name="Gallot-Lavallee L."/>
            <person name="Salas-Leiva D."/>
            <person name="Curtis B.A."/>
            <person name="Zahonova K."/>
            <person name="Pipaliya S."/>
            <person name="Dacks J."/>
            <person name="Roger A.J."/>
        </authorList>
    </citation>
    <scope>NUCLEOTIDE SEQUENCE</scope>
    <source>
        <strain evidence="2">Schooner1</strain>
    </source>
</reference>
<dbReference type="Proteomes" id="UP001150062">
    <property type="component" value="Unassembled WGS sequence"/>
</dbReference>
<keyword evidence="3" id="KW-1185">Reference proteome</keyword>
<protein>
    <submittedName>
        <fullName evidence="2">Uncharacterized protein</fullName>
    </submittedName>
</protein>
<feature type="compositionally biased region" description="Basic and acidic residues" evidence="1">
    <location>
        <begin position="14"/>
        <end position="26"/>
    </location>
</feature>
<comment type="caution">
    <text evidence="2">The sequence shown here is derived from an EMBL/GenBank/DDBJ whole genome shotgun (WGS) entry which is preliminary data.</text>
</comment>
<dbReference type="EMBL" id="JAOAOG010000256">
    <property type="protein sequence ID" value="KAJ6235669.1"/>
    <property type="molecule type" value="Genomic_DNA"/>
</dbReference>
<gene>
    <name evidence="2" type="ORF">M0813_28502</name>
</gene>
<accession>A0ABQ8XUC3</accession>
<sequence length="184" mass="21766">MSFLRNRRNKNKQKTTESSKLSHETAKKLKRLTSNYEKLERSQKSKTDPRNWKEIIQDFYLLFVGEQNSISDFEHCSKFANVLQKLFLQLSNFLLGQKTQPKTNTEISQIGQEFLGCSLKVFMFVCKKILESQKFEYVGNFSDQKTTQQTIQMLCLFSKFQNGESSNKDGNWTLFLFFNYPFLW</sequence>